<dbReference type="AlphaFoldDB" id="A0A921QD04"/>
<evidence type="ECO:0000313" key="1">
    <source>
        <dbReference type="EMBL" id="KAG0518795.1"/>
    </source>
</evidence>
<accession>A0A921QD04</accession>
<reference evidence="1" key="2">
    <citation type="submission" date="2020-10" db="EMBL/GenBank/DDBJ databases">
        <authorList>
            <person name="Cooper E.A."/>
            <person name="Brenton Z.W."/>
            <person name="Flinn B.S."/>
            <person name="Jenkins J."/>
            <person name="Shu S."/>
            <person name="Flowers D."/>
            <person name="Luo F."/>
            <person name="Wang Y."/>
            <person name="Xia P."/>
            <person name="Barry K."/>
            <person name="Daum C."/>
            <person name="Lipzen A."/>
            <person name="Yoshinaga Y."/>
            <person name="Schmutz J."/>
            <person name="Saski C."/>
            <person name="Vermerris W."/>
            <person name="Kresovich S."/>
        </authorList>
    </citation>
    <scope>NUCLEOTIDE SEQUENCE</scope>
</reference>
<dbReference type="Proteomes" id="UP000807115">
    <property type="component" value="Chromosome 9"/>
</dbReference>
<gene>
    <name evidence="1" type="ORF">BDA96_09G207700</name>
</gene>
<name>A0A921QD04_SORBI</name>
<evidence type="ECO:0000313" key="2">
    <source>
        <dbReference type="Proteomes" id="UP000807115"/>
    </source>
</evidence>
<comment type="caution">
    <text evidence="1">The sequence shown here is derived from an EMBL/GenBank/DDBJ whole genome shotgun (WGS) entry which is preliminary data.</text>
</comment>
<sequence length="70" mass="7629">MAMKCSIYSSLAVTSFNDSMLTYPPLSVPVKSKIFLDNAIMLSCAVCYAHVYHSGKSSCFSLRTLAVRAT</sequence>
<dbReference type="EMBL" id="CM027688">
    <property type="protein sequence ID" value="KAG0518795.1"/>
    <property type="molecule type" value="Genomic_DNA"/>
</dbReference>
<proteinExistence type="predicted"/>
<protein>
    <submittedName>
        <fullName evidence="1">Uncharacterized protein</fullName>
    </submittedName>
</protein>
<reference evidence="1" key="1">
    <citation type="journal article" date="2019" name="BMC Genomics">
        <title>A new reference genome for Sorghum bicolor reveals high levels of sequence similarity between sweet and grain genotypes: implications for the genetics of sugar metabolism.</title>
        <authorList>
            <person name="Cooper E.A."/>
            <person name="Brenton Z.W."/>
            <person name="Flinn B.S."/>
            <person name="Jenkins J."/>
            <person name="Shu S."/>
            <person name="Flowers D."/>
            <person name="Luo F."/>
            <person name="Wang Y."/>
            <person name="Xia P."/>
            <person name="Barry K."/>
            <person name="Daum C."/>
            <person name="Lipzen A."/>
            <person name="Yoshinaga Y."/>
            <person name="Schmutz J."/>
            <person name="Saski C."/>
            <person name="Vermerris W."/>
            <person name="Kresovich S."/>
        </authorList>
    </citation>
    <scope>NUCLEOTIDE SEQUENCE</scope>
</reference>
<organism evidence="1 2">
    <name type="scientific">Sorghum bicolor</name>
    <name type="common">Sorghum</name>
    <name type="synonym">Sorghum vulgare</name>
    <dbReference type="NCBI Taxonomy" id="4558"/>
    <lineage>
        <taxon>Eukaryota</taxon>
        <taxon>Viridiplantae</taxon>
        <taxon>Streptophyta</taxon>
        <taxon>Embryophyta</taxon>
        <taxon>Tracheophyta</taxon>
        <taxon>Spermatophyta</taxon>
        <taxon>Magnoliopsida</taxon>
        <taxon>Liliopsida</taxon>
        <taxon>Poales</taxon>
        <taxon>Poaceae</taxon>
        <taxon>PACMAD clade</taxon>
        <taxon>Panicoideae</taxon>
        <taxon>Andropogonodae</taxon>
        <taxon>Andropogoneae</taxon>
        <taxon>Sorghinae</taxon>
        <taxon>Sorghum</taxon>
    </lineage>
</organism>